<evidence type="ECO:0000259" key="6">
    <source>
        <dbReference type="Pfam" id="PF16755"/>
    </source>
</evidence>
<dbReference type="HOGENOM" id="CLU_250354_0_0_1"/>
<dbReference type="STRING" id="1206466.K0KEJ6"/>
<reference evidence="7 8" key="1">
    <citation type="journal article" date="2012" name="Eukaryot. Cell">
        <title>Draft genome sequence of Wickerhamomyces ciferrii NRRL Y-1031 F-60-10.</title>
        <authorList>
            <person name="Schneider J."/>
            <person name="Andrea H."/>
            <person name="Blom J."/>
            <person name="Jaenicke S."/>
            <person name="Ruckert C."/>
            <person name="Schorsch C."/>
            <person name="Szczepanowski R."/>
            <person name="Farwick M."/>
            <person name="Goesmann A."/>
            <person name="Puhler A."/>
            <person name="Schaffer S."/>
            <person name="Tauch A."/>
            <person name="Kohler T."/>
            <person name="Brinkrolf K."/>
        </authorList>
    </citation>
    <scope>NUCLEOTIDE SEQUENCE [LARGE SCALE GENOMIC DNA]</scope>
    <source>
        <strain evidence="8">ATCC 14091 / BCRC 22168 / CBS 111 / JCM 3599 / NBRC 0793 / NRRL Y-1031 F-60-10</strain>
    </source>
</reference>
<keyword evidence="4" id="KW-0175">Coiled coil</keyword>
<dbReference type="InParanoid" id="K0KEJ6"/>
<feature type="compositionally biased region" description="Polar residues" evidence="5">
    <location>
        <begin position="814"/>
        <end position="852"/>
    </location>
</feature>
<organism evidence="7 8">
    <name type="scientific">Wickerhamomyces ciferrii (strain ATCC 14091 / BCRC 22168 / CBS 111 / JCM 3599 / NBRC 0793 / NRRL Y-1031 F-60-10)</name>
    <name type="common">Yeast</name>
    <name type="synonym">Pichia ciferrii</name>
    <dbReference type="NCBI Taxonomy" id="1206466"/>
    <lineage>
        <taxon>Eukaryota</taxon>
        <taxon>Fungi</taxon>
        <taxon>Dikarya</taxon>
        <taxon>Ascomycota</taxon>
        <taxon>Saccharomycotina</taxon>
        <taxon>Saccharomycetes</taxon>
        <taxon>Phaffomycetales</taxon>
        <taxon>Wickerhamomycetaceae</taxon>
        <taxon>Wickerhamomyces</taxon>
    </lineage>
</organism>
<feature type="compositionally biased region" description="Polar residues" evidence="5">
    <location>
        <begin position="1204"/>
        <end position="1213"/>
    </location>
</feature>
<keyword evidence="2" id="KW-0813">Transport</keyword>
<dbReference type="eggNOG" id="KOG3630">
    <property type="taxonomic scope" value="Eukaryota"/>
</dbReference>
<feature type="compositionally biased region" description="Acidic residues" evidence="5">
    <location>
        <begin position="1123"/>
        <end position="1140"/>
    </location>
</feature>
<feature type="coiled-coil region" evidence="4">
    <location>
        <begin position="1479"/>
        <end position="1506"/>
    </location>
</feature>
<feature type="compositionally biased region" description="Polar residues" evidence="5">
    <location>
        <begin position="703"/>
        <end position="715"/>
    </location>
</feature>
<feature type="domain" description="Nucleoporin Nup159/Nup146 N-terminal" evidence="6">
    <location>
        <begin position="30"/>
        <end position="377"/>
    </location>
</feature>
<dbReference type="InterPro" id="IPR039462">
    <property type="entry name" value="Nup159/Nup146_N"/>
</dbReference>
<proteinExistence type="predicted"/>
<sequence>MSKLGDEFISTSSEVCSPIQLITDYEEKLPFSHINNFTSAPQHGWFAASGKDKIILGSIKDLKQDVINEESKYNTNRHEIEFQNVISTSFTKDEKQFIVITPQAVHYAPISDYKSLSSNDFKSIDIGTSSIDLAIVSPLNSSLVAILGTDGELSILDITTGSKNVIFREVVYFSWSPKGKQIAIATKDGFIKQITTSGEVKLTIDRPEDLKEDGILPISLQWIAPFRFLVIFGEIPNEDEEDPSYEFKAFVLTHEKSTGETSFEENFDLIPAFGSILRKPTIYSSSFHNLSGSMNLLTIVASSTSVEISALLYSEVILPESDAARAALPIDDNTGNDINAIGLITDISDTGRIEEPCQGVSEANWLPAVWVLGNDGKVQGWYIYHVHDLKNGTFKQDGVKDYEDSLYKTALDGIPASSTVPSTASTHTETKPSGFGSSQPQSTSPFASFNSGNTSTTTDNKSPFASFNQPQSDNKSLFGTSGVGQTTTDNKSPFGTSGLGQTATDNKSPFASFGNNDQKDDKPAFGSSGFGQSKSAFGSSGFGSSGFGQTSTDSKPAFGSSSFGQTTSENKPAFGSTGFGSSSFGQSTANKPAFGSSGFGQSSFGKSSTDGKPSFGSSGFGSSSFGSSATDNKPAFGSSSFGSSTFGQSNTNAQSPFGALGSGQTSNPAFGSSTFGQNSGNSQSPFGDLGASQTSKDEKPAFGSTTFGQSSTANKSAFGSSTSGQSSADSKESSSGSSLFGQTPSKNPNPAPFASPASGTAGFGKSPDKPAAKPAFGSPFTTVSSKPAFGGKIEDSPFGKKLSDDESPFAKFGTNKTETKSPFDSAQPFGTNETSSIFSKASKETAQSSLNESQKDTKQDKSSLNTLSGDLGGSLFGSESQSSAPKTKVPGLSDSEDDDSEDSELEESKIEDSDDESDKPINQPTTSKGPTSFGGSTGPTSFGSTGPTSFGSTTFGSTGFGSTAFGSSGFKFGQQPQKPTSNKSEDKVEKPVFGGFGQFASQNKLEDLSKQKNVFEKETSSTEKKETEVLPPQDSKAEEETPEEVKSEENGEEEDDDAEAEDSEAPETTYDEGYTEGATEDQFHKFDDEEEEEDDDDDEDEEEEDDEDEEDTTQQQDDTRDFESEDNNESEDLSADELGDEIDKNLNIDEEDEETKNDEEHDDHEFENVREEDTRDSSSLDSYKDKEDEVLYKEAQSQKDQEETINTSSQEKAVQSERPPYVHKSVSAEVVTKEIGVSATVETSEIDVQTDDVKFESIALQSFEDDEIYFGSHFIPSEVPNYERLLSVKYPTLSQDPIFRQLEKIYYDTQAEISIIESNCTNLGKFLDDHLKSDLVNTEASLSQPHHWRLSEAANLSKIISKYGQDASKTKESIIAEEKQIKLVQDKLDLLEKQSIRVREKVLSLTKLSDKAVLNARDLPIDVLILQDKIRKNHAQVLQDLRASESKILSLKTSTNVFYNEPPTPDALQSIINHINSITRDYSKETRELTEQIANLNINHAKILEKLHDGKDESFKQDILGNKGLTKLRIEDLNKKMEAKQALGEALQSRPVKTVVVNL</sequence>
<feature type="compositionally biased region" description="Low complexity" evidence="5">
    <location>
        <begin position="594"/>
        <end position="628"/>
    </location>
</feature>
<gene>
    <name evidence="7" type="ORF">BN7_3112</name>
</gene>
<feature type="compositionally biased region" description="Polar residues" evidence="5">
    <location>
        <begin position="662"/>
        <end position="685"/>
    </location>
</feature>
<evidence type="ECO:0000256" key="4">
    <source>
        <dbReference type="SAM" id="Coils"/>
    </source>
</evidence>
<feature type="compositionally biased region" description="Basic and acidic residues" evidence="5">
    <location>
        <begin position="1004"/>
        <end position="1028"/>
    </location>
</feature>
<name>K0KEJ6_WICCF</name>
<dbReference type="GO" id="GO:0005634">
    <property type="term" value="C:nucleus"/>
    <property type="evidence" value="ECO:0007669"/>
    <property type="project" value="UniProtKB-SubCell"/>
</dbReference>
<feature type="compositionally biased region" description="Basic and acidic residues" evidence="5">
    <location>
        <begin position="1163"/>
        <end position="1202"/>
    </location>
</feature>
<feature type="compositionally biased region" description="Low complexity" evidence="5">
    <location>
        <begin position="716"/>
        <end position="746"/>
    </location>
</feature>
<evidence type="ECO:0000256" key="1">
    <source>
        <dbReference type="ARBA" id="ARBA00004123"/>
    </source>
</evidence>
<dbReference type="SUPFAM" id="SSF117289">
    <property type="entry name" value="Nucleoporin domain"/>
    <property type="match status" value="1"/>
</dbReference>
<feature type="compositionally biased region" description="Low complexity" evidence="5">
    <location>
        <begin position="525"/>
        <end position="539"/>
    </location>
</feature>
<feature type="compositionally biased region" description="Low complexity" evidence="5">
    <location>
        <begin position="636"/>
        <end position="649"/>
    </location>
</feature>
<dbReference type="Pfam" id="PF16755">
    <property type="entry name" value="Beta-prop_NUP159_NUP214"/>
    <property type="match status" value="1"/>
</dbReference>
<feature type="compositionally biased region" description="Polar residues" evidence="5">
    <location>
        <begin position="549"/>
        <end position="570"/>
    </location>
</feature>
<feature type="compositionally biased region" description="Low complexity" evidence="5">
    <location>
        <begin position="417"/>
        <end position="427"/>
    </location>
</feature>
<dbReference type="EMBL" id="CAIF01000083">
    <property type="protein sequence ID" value="CCH43560.1"/>
    <property type="molecule type" value="Genomic_DNA"/>
</dbReference>
<dbReference type="InterPro" id="IPR015943">
    <property type="entry name" value="WD40/YVTN_repeat-like_dom_sf"/>
</dbReference>
<feature type="compositionally biased region" description="Acidic residues" evidence="5">
    <location>
        <begin position="1148"/>
        <end position="1162"/>
    </location>
</feature>
<comment type="subcellular location">
    <subcellularLocation>
        <location evidence="1">Nucleus</location>
    </subcellularLocation>
</comment>
<dbReference type="Proteomes" id="UP000009328">
    <property type="component" value="Unassembled WGS sequence"/>
</dbReference>
<feature type="compositionally biased region" description="Polar residues" evidence="5">
    <location>
        <begin position="435"/>
        <end position="516"/>
    </location>
</feature>
<feature type="compositionally biased region" description="Basic and acidic residues" evidence="5">
    <location>
        <begin position="792"/>
        <end position="804"/>
    </location>
</feature>
<feature type="region of interest" description="Disordered" evidence="5">
    <location>
        <begin position="417"/>
        <end position="1221"/>
    </location>
</feature>
<comment type="caution">
    <text evidence="7">The sequence shown here is derived from an EMBL/GenBank/DDBJ whole genome shotgun (WGS) entry which is preliminary data.</text>
</comment>
<feature type="compositionally biased region" description="Acidic residues" evidence="5">
    <location>
        <begin position="1088"/>
        <end position="1112"/>
    </location>
</feature>
<evidence type="ECO:0000313" key="8">
    <source>
        <dbReference type="Proteomes" id="UP000009328"/>
    </source>
</evidence>
<keyword evidence="3" id="KW-0539">Nucleus</keyword>
<evidence type="ECO:0000256" key="5">
    <source>
        <dbReference type="SAM" id="MobiDB-lite"/>
    </source>
</evidence>
<evidence type="ECO:0000313" key="7">
    <source>
        <dbReference type="EMBL" id="CCH43560.1"/>
    </source>
</evidence>
<accession>K0KEJ6</accession>
<feature type="compositionally biased region" description="Low complexity" evidence="5">
    <location>
        <begin position="574"/>
        <end position="585"/>
    </location>
</feature>
<feature type="compositionally biased region" description="Low complexity" evidence="5">
    <location>
        <begin position="924"/>
        <end position="973"/>
    </location>
</feature>
<feature type="compositionally biased region" description="Acidic residues" evidence="5">
    <location>
        <begin position="1050"/>
        <end position="1074"/>
    </location>
</feature>
<feature type="compositionally biased region" description="Basic and acidic residues" evidence="5">
    <location>
        <begin position="1035"/>
        <end position="1049"/>
    </location>
</feature>
<feature type="coiled-coil region" evidence="4">
    <location>
        <begin position="1374"/>
        <end position="1401"/>
    </location>
</feature>
<protein>
    <submittedName>
        <fullName evidence="7">Nucleoporin</fullName>
    </submittedName>
</protein>
<dbReference type="Gene3D" id="2.130.10.10">
    <property type="entry name" value="YVTN repeat-like/Quinoprotein amine dehydrogenase"/>
    <property type="match status" value="1"/>
</dbReference>
<evidence type="ECO:0000256" key="3">
    <source>
        <dbReference type="ARBA" id="ARBA00023242"/>
    </source>
</evidence>
<evidence type="ECO:0000256" key="2">
    <source>
        <dbReference type="ARBA" id="ARBA00022448"/>
    </source>
</evidence>
<feature type="compositionally biased region" description="Acidic residues" evidence="5">
    <location>
        <begin position="894"/>
        <end position="905"/>
    </location>
</feature>
<dbReference type="FunCoup" id="K0KEJ6">
    <property type="interactions" value="135"/>
</dbReference>
<keyword evidence="8" id="KW-1185">Reference proteome</keyword>